<comment type="caution">
    <text evidence="1">The sequence shown here is derived from an EMBL/GenBank/DDBJ whole genome shotgun (WGS) entry which is preliminary data.</text>
</comment>
<sequence>MEIISFSLILLECLERRYFIEFNSLSCATPRVDKNNFNVPNCVSWVLGVEDSRSMGKSLALTLDQTIEKMFLRFYGKEKGFGNGLEEESFQRSGGWYDLKSARNYRAIARFNHKSHGEKKK</sequence>
<protein>
    <submittedName>
        <fullName evidence="1">Uncharacterized protein</fullName>
    </submittedName>
</protein>
<dbReference type="EMBL" id="CM044707">
    <property type="protein sequence ID" value="KAI5654178.1"/>
    <property type="molecule type" value="Genomic_DNA"/>
</dbReference>
<proteinExistence type="predicted"/>
<evidence type="ECO:0000313" key="1">
    <source>
        <dbReference type="EMBL" id="KAI5654178.1"/>
    </source>
</evidence>
<gene>
    <name evidence="1" type="ORF">M9H77_31365</name>
</gene>
<keyword evidence="2" id="KW-1185">Reference proteome</keyword>
<name>A0ACB9ZZV4_CATRO</name>
<organism evidence="1 2">
    <name type="scientific">Catharanthus roseus</name>
    <name type="common">Madagascar periwinkle</name>
    <name type="synonym">Vinca rosea</name>
    <dbReference type="NCBI Taxonomy" id="4058"/>
    <lineage>
        <taxon>Eukaryota</taxon>
        <taxon>Viridiplantae</taxon>
        <taxon>Streptophyta</taxon>
        <taxon>Embryophyta</taxon>
        <taxon>Tracheophyta</taxon>
        <taxon>Spermatophyta</taxon>
        <taxon>Magnoliopsida</taxon>
        <taxon>eudicotyledons</taxon>
        <taxon>Gunneridae</taxon>
        <taxon>Pentapetalae</taxon>
        <taxon>asterids</taxon>
        <taxon>lamiids</taxon>
        <taxon>Gentianales</taxon>
        <taxon>Apocynaceae</taxon>
        <taxon>Rauvolfioideae</taxon>
        <taxon>Vinceae</taxon>
        <taxon>Catharanthinae</taxon>
        <taxon>Catharanthus</taxon>
    </lineage>
</organism>
<reference evidence="2" key="1">
    <citation type="journal article" date="2023" name="Nat. Plants">
        <title>Single-cell RNA sequencing provides a high-resolution roadmap for understanding the multicellular compartmentation of specialized metabolism.</title>
        <authorList>
            <person name="Sun S."/>
            <person name="Shen X."/>
            <person name="Li Y."/>
            <person name="Li Y."/>
            <person name="Wang S."/>
            <person name="Li R."/>
            <person name="Zhang H."/>
            <person name="Shen G."/>
            <person name="Guo B."/>
            <person name="Wei J."/>
            <person name="Xu J."/>
            <person name="St-Pierre B."/>
            <person name="Chen S."/>
            <person name="Sun C."/>
        </authorList>
    </citation>
    <scope>NUCLEOTIDE SEQUENCE [LARGE SCALE GENOMIC DNA]</scope>
</reference>
<dbReference type="Proteomes" id="UP001060085">
    <property type="component" value="Linkage Group LG07"/>
</dbReference>
<evidence type="ECO:0000313" key="2">
    <source>
        <dbReference type="Proteomes" id="UP001060085"/>
    </source>
</evidence>
<accession>A0ACB9ZZV4</accession>